<dbReference type="GO" id="GO:0005198">
    <property type="term" value="F:structural molecule activity"/>
    <property type="evidence" value="ECO:0007669"/>
    <property type="project" value="InterPro"/>
</dbReference>
<comment type="subcellular location">
    <subcellularLocation>
        <location evidence="1">Virion</location>
    </subcellularLocation>
</comment>
<dbReference type="PRINTS" id="PR00915">
    <property type="entry name" value="LUTEOGP1COAT"/>
</dbReference>
<evidence type="ECO:0000256" key="2">
    <source>
        <dbReference type="ARBA" id="ARBA00022561"/>
    </source>
</evidence>
<feature type="compositionally biased region" description="Basic residues" evidence="4">
    <location>
        <begin position="49"/>
        <end position="62"/>
    </location>
</feature>
<keyword evidence="3" id="KW-0946">Virion</keyword>
<feature type="non-terminal residue" evidence="5">
    <location>
        <position position="152"/>
    </location>
</feature>
<evidence type="ECO:0000256" key="3">
    <source>
        <dbReference type="ARBA" id="ARBA00022844"/>
    </source>
</evidence>
<evidence type="ECO:0000256" key="1">
    <source>
        <dbReference type="ARBA" id="ARBA00004328"/>
    </source>
</evidence>
<dbReference type="EMBL" id="KC505249">
    <property type="protein sequence ID" value="AHA91816.1"/>
    <property type="molecule type" value="Genomic_RNA"/>
</dbReference>
<organism evidence="5">
    <name type="scientific">Cassava Polero-like virus</name>
    <dbReference type="NCBI Taxonomy" id="1427160"/>
    <lineage>
        <taxon>Viruses</taxon>
        <taxon>Riboviria</taxon>
        <taxon>Orthornavirae</taxon>
        <taxon>Pisuviricota</taxon>
        <taxon>Pisoniviricetes</taxon>
        <taxon>Sobelivirales</taxon>
        <taxon>Solemoviridae</taxon>
        <taxon>Polerovirus</taxon>
    </lineage>
</organism>
<accession>V9PRJ7</accession>
<proteinExistence type="predicted"/>
<name>V9PRJ7_9VIRU</name>
<reference evidence="5" key="1">
    <citation type="journal article" date="2014" name="Virus Res.">
        <title>Unraveling complex viral infections in cassava (Manihot esculenta Crantz) from Colombia.</title>
        <authorList>
            <person name="Carvajal-Yepes M."/>
            <person name="Olaya C."/>
            <person name="Lozano I."/>
            <person name="Cuervo M."/>
            <person name="Castano M."/>
            <person name="Cuellar W.J."/>
        </authorList>
    </citation>
    <scope>NUCLEOTIDE SEQUENCE</scope>
    <source>
        <strain evidence="5">CM5460-10</strain>
    </source>
</reference>
<dbReference type="Pfam" id="PF00894">
    <property type="entry name" value="Luteo_coat"/>
    <property type="match status" value="1"/>
</dbReference>
<dbReference type="Gene3D" id="2.60.120.20">
    <property type="match status" value="1"/>
</dbReference>
<sequence length="152" mass="16514">MSTVGRVKNRATNVMVSVPASRAARRRRRRATRVVALVAPNMQQPAAAGRRRRRRNRRRARRSAIGGRGTSLTFKFIKSALNGADSGVIKFGKNLAQCTALSSGVLNAFHEYKITRLQVQYQSLAATTDGGAFAYEIDTSCTITAASETAVN</sequence>
<keyword evidence="2" id="KW-0167">Capsid protein</keyword>
<evidence type="ECO:0000313" key="5">
    <source>
        <dbReference type="EMBL" id="AHA91816.1"/>
    </source>
</evidence>
<dbReference type="InterPro" id="IPR001517">
    <property type="entry name" value="Luteo_coat"/>
</dbReference>
<evidence type="ECO:0000256" key="4">
    <source>
        <dbReference type="SAM" id="MobiDB-lite"/>
    </source>
</evidence>
<protein>
    <submittedName>
        <fullName evidence="5">ORF3/ORF4</fullName>
    </submittedName>
</protein>
<dbReference type="GO" id="GO:0019028">
    <property type="term" value="C:viral capsid"/>
    <property type="evidence" value="ECO:0007669"/>
    <property type="project" value="UniProtKB-KW"/>
</dbReference>
<feature type="region of interest" description="Disordered" evidence="4">
    <location>
        <begin position="42"/>
        <end position="64"/>
    </location>
</feature>
<dbReference type="InterPro" id="IPR029053">
    <property type="entry name" value="Viral_coat"/>
</dbReference>